<evidence type="ECO:0000313" key="1">
    <source>
        <dbReference type="EMBL" id="MEN3238664.1"/>
    </source>
</evidence>
<keyword evidence="2" id="KW-1185">Reference proteome</keyword>
<dbReference type="Proteomes" id="UP001407347">
    <property type="component" value="Unassembled WGS sequence"/>
</dbReference>
<sequence length="124" mass="14368">MNDIIQPWERALHEERSQRFTLEEIPEGQLIGYSLSFCIRDMLDGMVGLERVEHLITGTMARSPEEWQAVVNEYARTYWKRAPSIGKSLAQDLWLQGKIQQPRVYGMSPPRSWEKHWGPAATAI</sequence>
<proteinExistence type="predicted"/>
<evidence type="ECO:0000313" key="2">
    <source>
        <dbReference type="Proteomes" id="UP001407347"/>
    </source>
</evidence>
<reference evidence="1 2" key="1">
    <citation type="journal article" date="2023" name="PLoS ONE">
        <title>Complete genome assembly of Hawai'i environmental nontuberculous mycobacteria reveals unexpected co-isolation with methylobacteria.</title>
        <authorList>
            <person name="Hendrix J."/>
            <person name="Epperson L.E."/>
            <person name="Tong E.I."/>
            <person name="Chan Y.L."/>
            <person name="Hasan N.A."/>
            <person name="Dawrs S.N."/>
            <person name="Norton G.J."/>
            <person name="Virdi R."/>
            <person name="Crooks J.L."/>
            <person name="Chan E.D."/>
            <person name="Honda J.R."/>
            <person name="Strong M."/>
        </authorList>
    </citation>
    <scope>NUCLEOTIDE SEQUENCE [LARGE SCALE GENOMIC DNA]</scope>
    <source>
        <strain evidence="1 2">NJH_HI04-1</strain>
    </source>
</reference>
<dbReference type="EMBL" id="JAQYXP010000006">
    <property type="protein sequence ID" value="MEN3238664.1"/>
    <property type="molecule type" value="Genomic_DNA"/>
</dbReference>
<accession>A0ABV0A5M1</accession>
<comment type="caution">
    <text evidence="1">The sequence shown here is derived from an EMBL/GenBank/DDBJ whole genome shotgun (WGS) entry which is preliminary data.</text>
</comment>
<name>A0ABV0A5M1_9HYPH</name>
<organism evidence="1 2">
    <name type="scientific">Methylobacterium ajmalii</name>
    <dbReference type="NCBI Taxonomy" id="2738439"/>
    <lineage>
        <taxon>Bacteria</taxon>
        <taxon>Pseudomonadati</taxon>
        <taxon>Pseudomonadota</taxon>
        <taxon>Alphaproteobacteria</taxon>
        <taxon>Hyphomicrobiales</taxon>
        <taxon>Methylobacteriaceae</taxon>
        <taxon>Methylobacterium</taxon>
    </lineage>
</organism>
<gene>
    <name evidence="1" type="ORF">PUR29_35060</name>
</gene>
<dbReference type="RefSeq" id="WP_346013790.1">
    <property type="nucleotide sequence ID" value="NZ_JAQYXP010000006.1"/>
</dbReference>
<protein>
    <submittedName>
        <fullName evidence="1">Uncharacterized protein</fullName>
    </submittedName>
</protein>